<evidence type="ECO:0000313" key="3">
    <source>
        <dbReference type="Proteomes" id="UP000663834"/>
    </source>
</evidence>
<comment type="caution">
    <text evidence="1">The sequence shown here is derived from an EMBL/GenBank/DDBJ whole genome shotgun (WGS) entry which is preliminary data.</text>
</comment>
<dbReference type="EMBL" id="CAJNOW010015281">
    <property type="protein sequence ID" value="CAF1640622.1"/>
    <property type="molecule type" value="Genomic_DNA"/>
</dbReference>
<evidence type="ECO:0000313" key="2">
    <source>
        <dbReference type="EMBL" id="CAF4787797.1"/>
    </source>
</evidence>
<dbReference type="Proteomes" id="UP000663834">
    <property type="component" value="Unassembled WGS sequence"/>
</dbReference>
<dbReference type="Gene3D" id="1.25.40.10">
    <property type="entry name" value="Tetratricopeptide repeat domain"/>
    <property type="match status" value="1"/>
</dbReference>
<dbReference type="SUPFAM" id="SSF81901">
    <property type="entry name" value="HCP-like"/>
    <property type="match status" value="1"/>
</dbReference>
<dbReference type="Pfam" id="PF08238">
    <property type="entry name" value="Sel1"/>
    <property type="match status" value="1"/>
</dbReference>
<dbReference type="AlphaFoldDB" id="A0A816E2Q2"/>
<dbReference type="PANTHER" id="PTHR45011:SF1">
    <property type="entry name" value="DAP3-BINDING CELL DEATH ENHANCER 1"/>
    <property type="match status" value="1"/>
</dbReference>
<proteinExistence type="predicted"/>
<reference evidence="1" key="1">
    <citation type="submission" date="2021-02" db="EMBL/GenBank/DDBJ databases">
        <authorList>
            <person name="Nowell W R."/>
        </authorList>
    </citation>
    <scope>NUCLEOTIDE SEQUENCE</scope>
</reference>
<dbReference type="SMART" id="SM00671">
    <property type="entry name" value="SEL1"/>
    <property type="match status" value="1"/>
</dbReference>
<name>A0A816E2Q2_9BILA</name>
<evidence type="ECO:0008006" key="4">
    <source>
        <dbReference type="Google" id="ProtNLM"/>
    </source>
</evidence>
<accession>A0A816E2Q2</accession>
<dbReference type="OrthoDB" id="2384430at2759"/>
<sequence length="282" mass="32198">MWRLANYFYRAFRNTVTHRYSQDIVVSTAAIHKDDDDDDDSIRTVKQETLIKYKHDFDCIAKTTRYSFENFEKLQKSLYKNSLQQLILKLNAIKSIQLSKVECTAKQAQPSSTSSNHKEETLNSPLQTDQDCLKSLAELNEETISIVNNELAMEAFEEGNVSLGIENLQMSAKDGKNSAALYNLGICHEQGIGVEKDLMKACNYYRQAASLGHANAFINLTLLSNHIDADEEEKDNDENIEQPITNQSYGFRFSFTKQYNEEQSQLWNDYALDLSKTIACLL</sequence>
<dbReference type="Proteomes" id="UP000681720">
    <property type="component" value="Unassembled WGS sequence"/>
</dbReference>
<protein>
    <recommendedName>
        <fullName evidence="4">Death ligand signal enhancer</fullName>
    </recommendedName>
</protein>
<dbReference type="PANTHER" id="PTHR45011">
    <property type="entry name" value="DAP3-BINDING CELL DEATH ENHANCER 1"/>
    <property type="match status" value="1"/>
</dbReference>
<organism evidence="1 3">
    <name type="scientific">Rotaria magnacalcarata</name>
    <dbReference type="NCBI Taxonomy" id="392030"/>
    <lineage>
        <taxon>Eukaryota</taxon>
        <taxon>Metazoa</taxon>
        <taxon>Spiralia</taxon>
        <taxon>Gnathifera</taxon>
        <taxon>Rotifera</taxon>
        <taxon>Eurotatoria</taxon>
        <taxon>Bdelloidea</taxon>
        <taxon>Philodinida</taxon>
        <taxon>Philodinidae</taxon>
        <taxon>Rotaria</taxon>
    </lineage>
</organism>
<gene>
    <name evidence="2" type="ORF">GIL414_LOCUS46614</name>
    <name evidence="1" type="ORF">KQP761_LOCUS28004</name>
</gene>
<dbReference type="InterPro" id="IPR011990">
    <property type="entry name" value="TPR-like_helical_dom_sf"/>
</dbReference>
<evidence type="ECO:0000313" key="1">
    <source>
        <dbReference type="EMBL" id="CAF1640622.1"/>
    </source>
</evidence>
<dbReference type="EMBL" id="CAJOBJ010146851">
    <property type="protein sequence ID" value="CAF4787797.1"/>
    <property type="molecule type" value="Genomic_DNA"/>
</dbReference>
<dbReference type="InterPro" id="IPR006597">
    <property type="entry name" value="Sel1-like"/>
</dbReference>
<dbReference type="InterPro" id="IPR052748">
    <property type="entry name" value="ISR_Activator"/>
</dbReference>